<gene>
    <name evidence="1" type="ORF">K458DRAFT_417403</name>
</gene>
<proteinExistence type="predicted"/>
<dbReference type="AlphaFoldDB" id="A0A6G1J4A3"/>
<evidence type="ECO:0000313" key="1">
    <source>
        <dbReference type="EMBL" id="KAF2685342.1"/>
    </source>
</evidence>
<reference evidence="1" key="1">
    <citation type="journal article" date="2020" name="Stud. Mycol.">
        <title>101 Dothideomycetes genomes: a test case for predicting lifestyles and emergence of pathogens.</title>
        <authorList>
            <person name="Haridas S."/>
            <person name="Albert R."/>
            <person name="Binder M."/>
            <person name="Bloem J."/>
            <person name="Labutti K."/>
            <person name="Salamov A."/>
            <person name="Andreopoulos B."/>
            <person name="Baker S."/>
            <person name="Barry K."/>
            <person name="Bills G."/>
            <person name="Bluhm B."/>
            <person name="Cannon C."/>
            <person name="Castanera R."/>
            <person name="Culley D."/>
            <person name="Daum C."/>
            <person name="Ezra D."/>
            <person name="Gonzalez J."/>
            <person name="Henrissat B."/>
            <person name="Kuo A."/>
            <person name="Liang C."/>
            <person name="Lipzen A."/>
            <person name="Lutzoni F."/>
            <person name="Magnuson J."/>
            <person name="Mondo S."/>
            <person name="Nolan M."/>
            <person name="Ohm R."/>
            <person name="Pangilinan J."/>
            <person name="Park H.-J."/>
            <person name="Ramirez L."/>
            <person name="Alfaro M."/>
            <person name="Sun H."/>
            <person name="Tritt A."/>
            <person name="Yoshinaga Y."/>
            <person name="Zwiers L.-H."/>
            <person name="Turgeon B."/>
            <person name="Goodwin S."/>
            <person name="Spatafora J."/>
            <person name="Crous P."/>
            <person name="Grigoriev I."/>
        </authorList>
    </citation>
    <scope>NUCLEOTIDE SEQUENCE</scope>
    <source>
        <strain evidence="1">CBS 122367</strain>
    </source>
</reference>
<accession>A0A6G1J4A3</accession>
<name>A0A6G1J4A3_9PLEO</name>
<organism evidence="1 2">
    <name type="scientific">Lentithecium fluviatile CBS 122367</name>
    <dbReference type="NCBI Taxonomy" id="1168545"/>
    <lineage>
        <taxon>Eukaryota</taxon>
        <taxon>Fungi</taxon>
        <taxon>Dikarya</taxon>
        <taxon>Ascomycota</taxon>
        <taxon>Pezizomycotina</taxon>
        <taxon>Dothideomycetes</taxon>
        <taxon>Pleosporomycetidae</taxon>
        <taxon>Pleosporales</taxon>
        <taxon>Massarineae</taxon>
        <taxon>Lentitheciaceae</taxon>
        <taxon>Lentithecium</taxon>
    </lineage>
</organism>
<evidence type="ECO:0000313" key="2">
    <source>
        <dbReference type="Proteomes" id="UP000799291"/>
    </source>
</evidence>
<keyword evidence="2" id="KW-1185">Reference proteome</keyword>
<protein>
    <submittedName>
        <fullName evidence="1">Uncharacterized protein</fullName>
    </submittedName>
</protein>
<dbReference type="Proteomes" id="UP000799291">
    <property type="component" value="Unassembled WGS sequence"/>
</dbReference>
<dbReference type="OrthoDB" id="5215637at2759"/>
<dbReference type="EMBL" id="MU005579">
    <property type="protein sequence ID" value="KAF2685342.1"/>
    <property type="molecule type" value="Genomic_DNA"/>
</dbReference>
<sequence>MYTAFCASVFFARAIAECYYPDGKIAPGLVPCNATAEVTHCCRDADVCLSNGLCFSTGLGTIVRRGCTDSKWNNTVCPTFCTDGVEGMCMATTLRQFLLKKTG</sequence>